<dbReference type="Proteomes" id="UP000185491">
    <property type="component" value="Chromosome"/>
</dbReference>
<evidence type="ECO:0000256" key="1">
    <source>
        <dbReference type="ARBA" id="ARBA00022729"/>
    </source>
</evidence>
<dbReference type="InterPro" id="IPR006311">
    <property type="entry name" value="TAT_signal"/>
</dbReference>
<dbReference type="STRING" id="161895.CPHO_04775"/>
<dbReference type="Pfam" id="PF01551">
    <property type="entry name" value="Peptidase_M23"/>
    <property type="match status" value="1"/>
</dbReference>
<proteinExistence type="predicted"/>
<feature type="signal peptide" evidence="2">
    <location>
        <begin position="1"/>
        <end position="38"/>
    </location>
</feature>
<dbReference type="AlphaFoldDB" id="A0A1L7D2D3"/>
<organism evidence="4 5">
    <name type="scientific">Corynebacterium phocae</name>
    <dbReference type="NCBI Taxonomy" id="161895"/>
    <lineage>
        <taxon>Bacteria</taxon>
        <taxon>Bacillati</taxon>
        <taxon>Actinomycetota</taxon>
        <taxon>Actinomycetes</taxon>
        <taxon>Mycobacteriales</taxon>
        <taxon>Corynebacteriaceae</taxon>
        <taxon>Corynebacterium</taxon>
    </lineage>
</organism>
<evidence type="ECO:0000313" key="4">
    <source>
        <dbReference type="EMBL" id="APT92316.1"/>
    </source>
</evidence>
<reference evidence="4 5" key="1">
    <citation type="submission" date="2014-08" db="EMBL/GenBank/DDBJ databases">
        <title>Complete genome sequence of Corynebacterium phocae M408/89/1(T)(=DSM 44612(T)), isolated from the common seal (Phoca vitulina).</title>
        <authorList>
            <person name="Ruckert C."/>
            <person name="Albersmeier A."/>
            <person name="Winkler A."/>
            <person name="Kalinowski J."/>
        </authorList>
    </citation>
    <scope>NUCLEOTIDE SEQUENCE [LARGE SCALE GENOMIC DNA]</scope>
    <source>
        <strain evidence="4 5">M408/89/1</strain>
    </source>
</reference>
<dbReference type="PANTHER" id="PTHR21666:SF289">
    <property type="entry name" value="L-ALA--D-GLU ENDOPEPTIDASE"/>
    <property type="match status" value="1"/>
</dbReference>
<protein>
    <recommendedName>
        <fullName evidence="3">M23ase beta-sheet core domain-containing protein</fullName>
    </recommendedName>
</protein>
<sequence>MTTNQDKTPVSFRRRMACHLAAAACALALSGGAVPTSAATASTSYRDPTTGNPAVARVLRPFEKPERNWHSGHRGVDLALGVGQPVLAAGPGTVVFSGTVAGRPSVAVEHPDGLRSTYTPVFGRKTVGERVGAGEPIGTLAPPFDGHPGLHWGVLRGKDDYLNPLSLLAAPVIRLKPVR</sequence>
<dbReference type="PROSITE" id="PS51318">
    <property type="entry name" value="TAT"/>
    <property type="match status" value="1"/>
</dbReference>
<dbReference type="CDD" id="cd12797">
    <property type="entry name" value="M23_peptidase"/>
    <property type="match status" value="1"/>
</dbReference>
<dbReference type="Gene3D" id="2.70.70.10">
    <property type="entry name" value="Glucose Permease (Domain IIA)"/>
    <property type="match status" value="1"/>
</dbReference>
<dbReference type="SUPFAM" id="SSF51261">
    <property type="entry name" value="Duplicated hybrid motif"/>
    <property type="match status" value="1"/>
</dbReference>
<evidence type="ECO:0000256" key="2">
    <source>
        <dbReference type="SAM" id="SignalP"/>
    </source>
</evidence>
<keyword evidence="5" id="KW-1185">Reference proteome</keyword>
<accession>A0A1L7D2D3</accession>
<dbReference type="InterPro" id="IPR050570">
    <property type="entry name" value="Cell_wall_metabolism_enzyme"/>
</dbReference>
<dbReference type="InterPro" id="IPR011055">
    <property type="entry name" value="Dup_hybrid_motif"/>
</dbReference>
<gene>
    <name evidence="4" type="ORF">CPHO_04775</name>
</gene>
<name>A0A1L7D2D3_9CORY</name>
<feature type="chain" id="PRO_5012769673" description="M23ase beta-sheet core domain-containing protein" evidence="2">
    <location>
        <begin position="39"/>
        <end position="179"/>
    </location>
</feature>
<dbReference type="EMBL" id="CP009249">
    <property type="protein sequence ID" value="APT92316.1"/>
    <property type="molecule type" value="Genomic_DNA"/>
</dbReference>
<evidence type="ECO:0000259" key="3">
    <source>
        <dbReference type="Pfam" id="PF01551"/>
    </source>
</evidence>
<feature type="domain" description="M23ase beta-sheet core" evidence="3">
    <location>
        <begin position="72"/>
        <end position="164"/>
    </location>
</feature>
<evidence type="ECO:0000313" key="5">
    <source>
        <dbReference type="Proteomes" id="UP000185491"/>
    </source>
</evidence>
<dbReference type="GO" id="GO:0004222">
    <property type="term" value="F:metalloendopeptidase activity"/>
    <property type="evidence" value="ECO:0007669"/>
    <property type="project" value="TreeGrafter"/>
</dbReference>
<dbReference type="KEGG" id="cpho:CPHO_04775"/>
<keyword evidence="1 2" id="KW-0732">Signal</keyword>
<dbReference type="PANTHER" id="PTHR21666">
    <property type="entry name" value="PEPTIDASE-RELATED"/>
    <property type="match status" value="1"/>
</dbReference>
<dbReference type="InterPro" id="IPR016047">
    <property type="entry name" value="M23ase_b-sheet_dom"/>
</dbReference>